<proteinExistence type="predicted"/>
<reference evidence="1" key="1">
    <citation type="submission" date="2021-06" db="EMBL/GenBank/DDBJ databases">
        <authorList>
            <person name="Kallberg Y."/>
            <person name="Tangrot J."/>
            <person name="Rosling A."/>
        </authorList>
    </citation>
    <scope>NUCLEOTIDE SEQUENCE</scope>
    <source>
        <strain evidence="1">28 12/20/2015</strain>
    </source>
</reference>
<organism evidence="1 2">
    <name type="scientific">Cetraspora pellucida</name>
    <dbReference type="NCBI Taxonomy" id="1433469"/>
    <lineage>
        <taxon>Eukaryota</taxon>
        <taxon>Fungi</taxon>
        <taxon>Fungi incertae sedis</taxon>
        <taxon>Mucoromycota</taxon>
        <taxon>Glomeromycotina</taxon>
        <taxon>Glomeromycetes</taxon>
        <taxon>Diversisporales</taxon>
        <taxon>Gigasporaceae</taxon>
        <taxon>Cetraspora</taxon>
    </lineage>
</organism>
<dbReference type="Proteomes" id="UP000789366">
    <property type="component" value="Unassembled WGS sequence"/>
</dbReference>
<evidence type="ECO:0000313" key="2">
    <source>
        <dbReference type="Proteomes" id="UP000789366"/>
    </source>
</evidence>
<accession>A0ACA9QXI2</accession>
<feature type="non-terminal residue" evidence="1">
    <location>
        <position position="73"/>
    </location>
</feature>
<name>A0ACA9QXI2_9GLOM</name>
<sequence length="73" mass="8732">MYKKSDWSSFFNKQNIPEENQENWYFSGLTITEYKSLNILESILDKSRNTFKLLPEDFESASIIELNDEYLPK</sequence>
<keyword evidence="2" id="KW-1185">Reference proteome</keyword>
<evidence type="ECO:0000313" key="1">
    <source>
        <dbReference type="EMBL" id="CAG8768380.1"/>
    </source>
</evidence>
<dbReference type="EMBL" id="CAJVPW010052544">
    <property type="protein sequence ID" value="CAG8768380.1"/>
    <property type="molecule type" value="Genomic_DNA"/>
</dbReference>
<gene>
    <name evidence="1" type="ORF">SPELUC_LOCUS15615</name>
</gene>
<comment type="caution">
    <text evidence="1">The sequence shown here is derived from an EMBL/GenBank/DDBJ whole genome shotgun (WGS) entry which is preliminary data.</text>
</comment>
<protein>
    <submittedName>
        <fullName evidence="1">3650_t:CDS:1</fullName>
    </submittedName>
</protein>